<sequence length="752" mass="83364" precursor="true">MPPKPIHPAMSGAVVLTALAGMAMAGPQAQAQDLSKPVKEPVVSADLPPTQTSEEIAFAADQLEYDDNTQIITASGNVQLSREGNRLRADRVVWNRSTGKVEAFGNISVTNPAGDVAYGDSIELTDTLKDGVVENLLLVLERGGRLAARRGVTENEVITLDHAAYSPCAVEDSKGCPKEPTWQIRAVQVVYDPHRRRVTYKGARVELFGLPLIPLPGLSHPAGGSGGPGLLVPDLRYDRTNGLELSLPYFVQLGPNRNLTVTPHIYSDVLPMVEANYQALLSKGAYQLTGYVTYGRRVSASSNLTPDPERDLRGYIDGSGKFQLDPYWSVSGSVRVTTDRTFLRRYDISRDDRLRSTIEAERIGKDSYFSLAGWAVQTLRADVDQGTVPIALPVIDYRRRFADPLLGGKLQLQLNSLAITRTQGQDTQRAFAGAQWDLRKITGLGQEVSFTTYLRGDIYHSDQNLLTETAFYRGDQGWEARGIAAAAVDVRWPFIGEAFGGAQKITPRVQIVAAPKLANLSVPNEDARGVELEDSNLFALNRFPGYDRFEDSTRITYGLEYSLNRPSLAIDAVVGQSYRLNNRMTLFPDGTGLSERVSDIVGRTTIRYKDFISLAHRYRLDKDSLAIRRNEIDATVGSRSTYVRVGYLRLNRNIGPEVEDLKDREEIRLGARVQLSRFWSVFGSTVVDLTDSREDPLSVADGYEPVRHRLGIAYEDDCLEMGVTWRRDYQEAGDARHGNTFLLRLAFRNLGI</sequence>
<dbReference type="Proteomes" id="UP000575068">
    <property type="component" value="Unassembled WGS sequence"/>
</dbReference>
<comment type="function">
    <text evidence="4">Involved in the assembly of lipopolysaccharide (LPS) at the surface of the outer membrane.</text>
</comment>
<feature type="domain" description="Organic solvent tolerance-like N-terminal" evidence="5">
    <location>
        <begin position="60"/>
        <end position="104"/>
    </location>
</feature>
<comment type="similarity">
    <text evidence="4">Belongs to the LptD family.</text>
</comment>
<keyword evidence="3 4" id="KW-0998">Cell outer membrane</keyword>
<dbReference type="Pfam" id="PF03968">
    <property type="entry name" value="LptD_N"/>
    <property type="match status" value="1"/>
</dbReference>
<dbReference type="Gene3D" id="2.60.450.10">
    <property type="entry name" value="Lipopolysaccharide (LPS) transport protein A like domain"/>
    <property type="match status" value="1"/>
</dbReference>
<dbReference type="RefSeq" id="WP_184476107.1">
    <property type="nucleotide sequence ID" value="NZ_JACHOV010000010.1"/>
</dbReference>
<dbReference type="Pfam" id="PF04453">
    <property type="entry name" value="LptD"/>
    <property type="match status" value="1"/>
</dbReference>
<evidence type="ECO:0000256" key="3">
    <source>
        <dbReference type="ARBA" id="ARBA00023237"/>
    </source>
</evidence>
<keyword evidence="1 4" id="KW-0732">Signal</keyword>
<dbReference type="GO" id="GO:0015920">
    <property type="term" value="P:lipopolysaccharide transport"/>
    <property type="evidence" value="ECO:0007669"/>
    <property type="project" value="InterPro"/>
</dbReference>
<evidence type="ECO:0000259" key="5">
    <source>
        <dbReference type="Pfam" id="PF03968"/>
    </source>
</evidence>
<comment type="subcellular location">
    <subcellularLocation>
        <location evidence="4">Cell outer membrane</location>
    </subcellularLocation>
</comment>
<evidence type="ECO:0000256" key="1">
    <source>
        <dbReference type="ARBA" id="ARBA00022729"/>
    </source>
</evidence>
<dbReference type="PANTHER" id="PTHR30189">
    <property type="entry name" value="LPS-ASSEMBLY PROTEIN"/>
    <property type="match status" value="1"/>
</dbReference>
<evidence type="ECO:0000259" key="6">
    <source>
        <dbReference type="Pfam" id="PF04453"/>
    </source>
</evidence>
<reference evidence="7 8" key="1">
    <citation type="submission" date="2020-08" db="EMBL/GenBank/DDBJ databases">
        <title>Genomic Encyclopedia of Type Strains, Phase IV (KMG-IV): sequencing the most valuable type-strain genomes for metagenomic binning, comparative biology and taxonomic classification.</title>
        <authorList>
            <person name="Goeker M."/>
        </authorList>
    </citation>
    <scope>NUCLEOTIDE SEQUENCE [LARGE SCALE GENOMIC DNA]</scope>
    <source>
        <strain evidence="7 8">DSM 7465</strain>
    </source>
</reference>
<comment type="subunit">
    <text evidence="4">Component of the lipopolysaccharide transport and assembly complex.</text>
</comment>
<dbReference type="InterPro" id="IPR050218">
    <property type="entry name" value="LptD"/>
</dbReference>
<organism evidence="7 8">
    <name type="scientific">Rhizorhapis suberifaciens</name>
    <name type="common">corky root of lettuce</name>
    <dbReference type="NCBI Taxonomy" id="13656"/>
    <lineage>
        <taxon>Bacteria</taxon>
        <taxon>Pseudomonadati</taxon>
        <taxon>Pseudomonadota</taxon>
        <taxon>Alphaproteobacteria</taxon>
        <taxon>Sphingomonadales</taxon>
        <taxon>Sphingomonadaceae</taxon>
        <taxon>Rhizorhapis</taxon>
    </lineage>
</organism>
<gene>
    <name evidence="4" type="primary">lptD</name>
    <name evidence="7" type="ORF">HNQ99_002569</name>
</gene>
<keyword evidence="8" id="KW-1185">Reference proteome</keyword>
<evidence type="ECO:0000256" key="4">
    <source>
        <dbReference type="HAMAP-Rule" id="MF_01411"/>
    </source>
</evidence>
<dbReference type="InterPro" id="IPR020889">
    <property type="entry name" value="LipoPS_assembly_LptD"/>
</dbReference>
<feature type="chain" id="PRO_5033171404" description="LPS-assembly protein LptD" evidence="4">
    <location>
        <begin position="32"/>
        <end position="752"/>
    </location>
</feature>
<dbReference type="GO" id="GO:0009279">
    <property type="term" value="C:cell outer membrane"/>
    <property type="evidence" value="ECO:0007669"/>
    <property type="project" value="UniProtKB-SubCell"/>
</dbReference>
<dbReference type="InterPro" id="IPR007543">
    <property type="entry name" value="LptD_C"/>
</dbReference>
<comment type="caution">
    <text evidence="4">Lacks conserved residue(s) required for the propagation of feature annotation.</text>
</comment>
<dbReference type="HAMAP" id="MF_01411">
    <property type="entry name" value="LPS_assembly_LptD"/>
    <property type="match status" value="1"/>
</dbReference>
<feature type="domain" description="LptD C-terminal" evidence="6">
    <location>
        <begin position="313"/>
        <end position="679"/>
    </location>
</feature>
<dbReference type="InterPro" id="IPR005653">
    <property type="entry name" value="OstA-like_N"/>
</dbReference>
<protein>
    <recommendedName>
        <fullName evidence="4">LPS-assembly protein LptD</fullName>
    </recommendedName>
</protein>
<dbReference type="GO" id="GO:0043165">
    <property type="term" value="P:Gram-negative-bacterium-type cell outer membrane assembly"/>
    <property type="evidence" value="ECO:0007669"/>
    <property type="project" value="UniProtKB-UniRule"/>
</dbReference>
<dbReference type="AlphaFoldDB" id="A0A840HXX4"/>
<dbReference type="PANTHER" id="PTHR30189:SF1">
    <property type="entry name" value="LPS-ASSEMBLY PROTEIN LPTD"/>
    <property type="match status" value="1"/>
</dbReference>
<evidence type="ECO:0000313" key="8">
    <source>
        <dbReference type="Proteomes" id="UP000575068"/>
    </source>
</evidence>
<name>A0A840HXX4_9SPHN</name>
<dbReference type="EMBL" id="JACHOV010000010">
    <property type="protein sequence ID" value="MBB4642244.1"/>
    <property type="molecule type" value="Genomic_DNA"/>
</dbReference>
<evidence type="ECO:0000256" key="2">
    <source>
        <dbReference type="ARBA" id="ARBA00023136"/>
    </source>
</evidence>
<comment type="caution">
    <text evidence="7">The sequence shown here is derived from an EMBL/GenBank/DDBJ whole genome shotgun (WGS) entry which is preliminary data.</text>
</comment>
<proteinExistence type="inferred from homology"/>
<accession>A0A840HXX4</accession>
<dbReference type="GO" id="GO:1990351">
    <property type="term" value="C:transporter complex"/>
    <property type="evidence" value="ECO:0007669"/>
    <property type="project" value="TreeGrafter"/>
</dbReference>
<evidence type="ECO:0000313" key="7">
    <source>
        <dbReference type="EMBL" id="MBB4642244.1"/>
    </source>
</evidence>
<keyword evidence="2 4" id="KW-0472">Membrane</keyword>
<feature type="signal peptide" evidence="4">
    <location>
        <begin position="1"/>
        <end position="31"/>
    </location>
</feature>